<evidence type="ECO:0000313" key="8">
    <source>
        <dbReference type="EMBL" id="KAA0166691.1"/>
    </source>
</evidence>
<comment type="subcellular location">
    <subcellularLocation>
        <location evidence="1">Membrane</location>
    </subcellularLocation>
</comment>
<dbReference type="Pfam" id="PF01679">
    <property type="entry name" value="Pmp3"/>
    <property type="match status" value="2"/>
</dbReference>
<dbReference type="InterPro" id="IPR000612">
    <property type="entry name" value="PMP3"/>
</dbReference>
<feature type="transmembrane region" description="Helical" evidence="6">
    <location>
        <begin position="94"/>
        <end position="120"/>
    </location>
</feature>
<reference evidence="8 9" key="1">
    <citation type="submission" date="2019-07" db="EMBL/GenBank/DDBJ databases">
        <title>Genomes of Cafeteria roenbergensis.</title>
        <authorList>
            <person name="Fischer M.G."/>
            <person name="Hackl T."/>
            <person name="Roman M."/>
        </authorList>
    </citation>
    <scope>NUCLEOTIDE SEQUENCE [LARGE SCALE GENOMIC DNA]</scope>
    <source>
        <strain evidence="8 9">RCC970-E3</strain>
    </source>
</reference>
<evidence type="ECO:0000256" key="6">
    <source>
        <dbReference type="SAM" id="Phobius"/>
    </source>
</evidence>
<accession>A0A5A8DSD0</accession>
<dbReference type="PANTHER" id="PTHR21659:SF112">
    <property type="entry name" value="PROTEIN SNA2-RELATED"/>
    <property type="match status" value="1"/>
</dbReference>
<dbReference type="AlphaFoldDB" id="A0A5A8DSD0"/>
<feature type="signal peptide" evidence="7">
    <location>
        <begin position="1"/>
        <end position="22"/>
    </location>
</feature>
<keyword evidence="5 6" id="KW-0472">Membrane</keyword>
<feature type="transmembrane region" description="Helical" evidence="6">
    <location>
        <begin position="34"/>
        <end position="57"/>
    </location>
</feature>
<gene>
    <name evidence="8" type="ORF">FNF28_03065</name>
</gene>
<evidence type="ECO:0000256" key="1">
    <source>
        <dbReference type="ARBA" id="ARBA00004370"/>
    </source>
</evidence>
<organism evidence="8 9">
    <name type="scientific">Cafeteria roenbergensis</name>
    <name type="common">Marine flagellate</name>
    <dbReference type="NCBI Taxonomy" id="33653"/>
    <lineage>
        <taxon>Eukaryota</taxon>
        <taxon>Sar</taxon>
        <taxon>Stramenopiles</taxon>
        <taxon>Bigyra</taxon>
        <taxon>Opalozoa</taxon>
        <taxon>Bicosoecida</taxon>
        <taxon>Cafeteriaceae</taxon>
        <taxon>Cafeteria</taxon>
    </lineage>
</organism>
<sequence length="132" mass="14594">MARSTLMSVLLVVLGILLPPLAVFVDEPKINDEFFISILLTICGWLPGIIHAFWVIFFGGKGQLKMMDVLILVCCILLPPLGVFLKQQKITIDFLVALILCFLFWFPAIIFAIVVAFFGFSCSKAVASVQGK</sequence>
<evidence type="ECO:0000313" key="9">
    <source>
        <dbReference type="Proteomes" id="UP000324907"/>
    </source>
</evidence>
<evidence type="ECO:0000256" key="4">
    <source>
        <dbReference type="ARBA" id="ARBA00022989"/>
    </source>
</evidence>
<protein>
    <submittedName>
        <fullName evidence="8">Uncharacterized protein</fullName>
    </submittedName>
</protein>
<keyword evidence="3 6" id="KW-0812">Transmembrane</keyword>
<dbReference type="PANTHER" id="PTHR21659">
    <property type="entry name" value="HYDROPHOBIC PROTEIN RCI2 LOW TEMPERATURE AND SALT RESPONSIVE PROTEIN LTI6 -RELATED"/>
    <property type="match status" value="1"/>
</dbReference>
<evidence type="ECO:0000256" key="2">
    <source>
        <dbReference type="ARBA" id="ARBA00009530"/>
    </source>
</evidence>
<dbReference type="GO" id="GO:0016020">
    <property type="term" value="C:membrane"/>
    <property type="evidence" value="ECO:0007669"/>
    <property type="project" value="UniProtKB-SubCell"/>
</dbReference>
<evidence type="ECO:0000256" key="5">
    <source>
        <dbReference type="ARBA" id="ARBA00023136"/>
    </source>
</evidence>
<feature type="chain" id="PRO_5022832658" evidence="7">
    <location>
        <begin position="23"/>
        <end position="132"/>
    </location>
</feature>
<proteinExistence type="inferred from homology"/>
<feature type="transmembrane region" description="Helical" evidence="6">
    <location>
        <begin position="69"/>
        <end position="88"/>
    </location>
</feature>
<evidence type="ECO:0000256" key="3">
    <source>
        <dbReference type="ARBA" id="ARBA00022692"/>
    </source>
</evidence>
<evidence type="ECO:0000256" key="7">
    <source>
        <dbReference type="SAM" id="SignalP"/>
    </source>
</evidence>
<keyword evidence="7" id="KW-0732">Signal</keyword>
<comment type="similarity">
    <text evidence="2">Belongs to the UPF0057 (PMP3) family.</text>
</comment>
<comment type="caution">
    <text evidence="8">The sequence shown here is derived from an EMBL/GenBank/DDBJ whole genome shotgun (WGS) entry which is preliminary data.</text>
</comment>
<dbReference type="EMBL" id="VLTL01000038">
    <property type="protein sequence ID" value="KAA0166691.1"/>
    <property type="molecule type" value="Genomic_DNA"/>
</dbReference>
<name>A0A5A8DSD0_CAFRO</name>
<keyword evidence="4 6" id="KW-1133">Transmembrane helix</keyword>
<dbReference type="Proteomes" id="UP000324907">
    <property type="component" value="Unassembled WGS sequence"/>
</dbReference>